<proteinExistence type="predicted"/>
<name>A0A3M7T240_BRAPC</name>
<gene>
    <name evidence="1" type="ORF">BpHYR1_012583</name>
</gene>
<organism evidence="1 2">
    <name type="scientific">Brachionus plicatilis</name>
    <name type="common">Marine rotifer</name>
    <name type="synonym">Brachionus muelleri</name>
    <dbReference type="NCBI Taxonomy" id="10195"/>
    <lineage>
        <taxon>Eukaryota</taxon>
        <taxon>Metazoa</taxon>
        <taxon>Spiralia</taxon>
        <taxon>Gnathifera</taxon>
        <taxon>Rotifera</taxon>
        <taxon>Eurotatoria</taxon>
        <taxon>Monogononta</taxon>
        <taxon>Pseudotrocha</taxon>
        <taxon>Ploima</taxon>
        <taxon>Brachionidae</taxon>
        <taxon>Brachionus</taxon>
    </lineage>
</organism>
<dbReference type="Proteomes" id="UP000276133">
    <property type="component" value="Unassembled WGS sequence"/>
</dbReference>
<protein>
    <submittedName>
        <fullName evidence="1">Uncharacterized protein</fullName>
    </submittedName>
</protein>
<evidence type="ECO:0000313" key="1">
    <source>
        <dbReference type="EMBL" id="RNA42082.1"/>
    </source>
</evidence>
<evidence type="ECO:0000313" key="2">
    <source>
        <dbReference type="Proteomes" id="UP000276133"/>
    </source>
</evidence>
<dbReference type="EMBL" id="REGN01000415">
    <property type="protein sequence ID" value="RNA42082.1"/>
    <property type="molecule type" value="Genomic_DNA"/>
</dbReference>
<sequence length="124" mass="14538">MDDVYFSTDYFPHSKTALFPKDSTFFSSILSAKFNLTFPIISKDLFLLQEHNKTQVSSCSMLISLDNWFEKFELKNLAILEHSPFFFATKGQQNLCPQIFVYKFSQFLSRSKLHFLSEFLSPEH</sequence>
<dbReference type="AlphaFoldDB" id="A0A3M7T240"/>
<keyword evidence="2" id="KW-1185">Reference proteome</keyword>
<comment type="caution">
    <text evidence="1">The sequence shown here is derived from an EMBL/GenBank/DDBJ whole genome shotgun (WGS) entry which is preliminary data.</text>
</comment>
<reference evidence="1 2" key="1">
    <citation type="journal article" date="2018" name="Sci. Rep.">
        <title>Genomic signatures of local adaptation to the degree of environmental predictability in rotifers.</title>
        <authorList>
            <person name="Franch-Gras L."/>
            <person name="Hahn C."/>
            <person name="Garcia-Roger E.M."/>
            <person name="Carmona M.J."/>
            <person name="Serra M."/>
            <person name="Gomez A."/>
        </authorList>
    </citation>
    <scope>NUCLEOTIDE SEQUENCE [LARGE SCALE GENOMIC DNA]</scope>
    <source>
        <strain evidence="1">HYR1</strain>
    </source>
</reference>
<accession>A0A3M7T240</accession>